<evidence type="ECO:0000256" key="8">
    <source>
        <dbReference type="ARBA" id="ARBA00022842"/>
    </source>
</evidence>
<organism evidence="12 13">
    <name type="scientific">Methylovorus glucosotrophus (strain SIP3-4)</name>
    <dbReference type="NCBI Taxonomy" id="582744"/>
    <lineage>
        <taxon>Bacteria</taxon>
        <taxon>Pseudomonadati</taxon>
        <taxon>Pseudomonadota</taxon>
        <taxon>Betaproteobacteria</taxon>
        <taxon>Nitrosomonadales</taxon>
        <taxon>Methylophilaceae</taxon>
        <taxon>Methylovorus</taxon>
    </lineage>
</organism>
<comment type="similarity">
    <text evidence="3">Belongs to the CobB/CobQ family. CobQ subfamily.</text>
</comment>
<dbReference type="Gene3D" id="3.40.50.880">
    <property type="match status" value="1"/>
</dbReference>
<keyword evidence="5" id="KW-0436">Ligase</keyword>
<dbReference type="InterPro" id="IPR004484">
    <property type="entry name" value="CbiA/CobB_synth"/>
</dbReference>
<evidence type="ECO:0000256" key="6">
    <source>
        <dbReference type="ARBA" id="ARBA00022741"/>
    </source>
</evidence>
<evidence type="ECO:0000256" key="7">
    <source>
        <dbReference type="ARBA" id="ARBA00022840"/>
    </source>
</evidence>
<evidence type="ECO:0000313" key="13">
    <source>
        <dbReference type="Proteomes" id="UP000002743"/>
    </source>
</evidence>
<evidence type="ECO:0000256" key="3">
    <source>
        <dbReference type="ARBA" id="ARBA00006205"/>
    </source>
</evidence>
<evidence type="ECO:0000313" key="12">
    <source>
        <dbReference type="EMBL" id="ACT49400.1"/>
    </source>
</evidence>
<reference evidence="13" key="1">
    <citation type="submission" date="2009-07" db="EMBL/GenBank/DDBJ databases">
        <title>Complete sequence of chromosome of Methylovorus sp. SIP3-4.</title>
        <authorList>
            <person name="Lucas S."/>
            <person name="Copeland A."/>
            <person name="Lapidus A."/>
            <person name="Glavina del Rio T."/>
            <person name="Tice H."/>
            <person name="Bruce D."/>
            <person name="Goodwin L."/>
            <person name="Pitluck S."/>
            <person name="Clum A."/>
            <person name="Larimer F."/>
            <person name="Land M."/>
            <person name="Hauser L."/>
            <person name="Kyrpides N."/>
            <person name="Mikhailova N."/>
            <person name="Kayluzhnaya M."/>
            <person name="Chistoserdova L."/>
        </authorList>
    </citation>
    <scope>NUCLEOTIDE SEQUENCE [LARGE SCALE GENOMIC DNA]</scope>
    <source>
        <strain evidence="13">SIP3-4</strain>
    </source>
</reference>
<dbReference type="NCBIfam" id="NF002204">
    <property type="entry name" value="PRK01077.1"/>
    <property type="match status" value="1"/>
</dbReference>
<evidence type="ECO:0000256" key="9">
    <source>
        <dbReference type="ARBA" id="ARBA00022962"/>
    </source>
</evidence>
<dbReference type="Gene3D" id="3.40.50.300">
    <property type="entry name" value="P-loop containing nucleotide triphosphate hydrolases"/>
    <property type="match status" value="1"/>
</dbReference>
<keyword evidence="7" id="KW-0067">ATP-binding</keyword>
<dbReference type="InterPro" id="IPR029062">
    <property type="entry name" value="Class_I_gatase-like"/>
</dbReference>
<dbReference type="STRING" id="582744.Msip34_0151"/>
<dbReference type="EMBL" id="CP001674">
    <property type="protein sequence ID" value="ACT49400.1"/>
    <property type="molecule type" value="Genomic_DNA"/>
</dbReference>
<feature type="domain" description="CobQ/CobB/MinD/ParA nucleotide binding" evidence="10">
    <location>
        <begin position="11"/>
        <end position="187"/>
    </location>
</feature>
<comment type="cofactor">
    <cofactor evidence="1">
        <name>Mg(2+)</name>
        <dbReference type="ChEBI" id="CHEBI:18420"/>
    </cofactor>
</comment>
<name>C6X8D0_METGS</name>
<dbReference type="Proteomes" id="UP000002743">
    <property type="component" value="Chromosome"/>
</dbReference>
<dbReference type="PANTHER" id="PTHR43873:SF1">
    <property type="entry name" value="COBYRINATE A,C-DIAMIDE SYNTHASE"/>
    <property type="match status" value="1"/>
</dbReference>
<dbReference type="PROSITE" id="PS51274">
    <property type="entry name" value="GATASE_COBBQ"/>
    <property type="match status" value="1"/>
</dbReference>
<dbReference type="AlphaFoldDB" id="C6X8D0"/>
<dbReference type="Pfam" id="PF07685">
    <property type="entry name" value="GATase_3"/>
    <property type="match status" value="1"/>
</dbReference>
<dbReference type="InterPro" id="IPR027417">
    <property type="entry name" value="P-loop_NTPase"/>
</dbReference>
<protein>
    <submittedName>
        <fullName evidence="12">Cobyrinic acid a,c-diamide synthase</fullName>
    </submittedName>
</protein>
<gene>
    <name evidence="12" type="ordered locus">Msip34_0151</name>
</gene>
<evidence type="ECO:0000259" key="10">
    <source>
        <dbReference type="Pfam" id="PF01656"/>
    </source>
</evidence>
<reference evidence="12 13" key="2">
    <citation type="journal article" date="2011" name="J. Bacteriol.">
        <title>Genomes of three methylotrophs from a single niche uncover genetic and metabolic divergence of Methylophilaceae.</title>
        <authorList>
            <person name="Lapidus A."/>
            <person name="Clum A."/>
            <person name="Labutti K."/>
            <person name="Kaluzhnaya M.G."/>
            <person name="Lim S."/>
            <person name="Beck D.A."/>
            <person name="Glavina Del Rio T."/>
            <person name="Nolan M."/>
            <person name="Mavromatis K."/>
            <person name="Huntemann M."/>
            <person name="Lucas S."/>
            <person name="Lidstrom M.E."/>
            <person name="Ivanova N."/>
            <person name="Chistoserdova L."/>
        </authorList>
    </citation>
    <scope>NUCLEOTIDE SEQUENCE [LARGE SCALE GENOMIC DNA]</scope>
    <source>
        <strain evidence="12 13">SIP3-4</strain>
    </source>
</reference>
<evidence type="ECO:0000256" key="5">
    <source>
        <dbReference type="ARBA" id="ARBA00022598"/>
    </source>
</evidence>
<evidence type="ECO:0000259" key="11">
    <source>
        <dbReference type="Pfam" id="PF07685"/>
    </source>
</evidence>
<dbReference type="RefSeq" id="WP_015829174.1">
    <property type="nucleotide sequence ID" value="NC_012969.1"/>
</dbReference>
<keyword evidence="6" id="KW-0547">Nucleotide-binding</keyword>
<dbReference type="PANTHER" id="PTHR43873">
    <property type="entry name" value="COBYRINATE A,C-DIAMIDE SYNTHASE"/>
    <property type="match status" value="1"/>
</dbReference>
<dbReference type="OrthoDB" id="9764035at2"/>
<evidence type="ECO:0000256" key="2">
    <source>
        <dbReference type="ARBA" id="ARBA00004953"/>
    </source>
</evidence>
<dbReference type="GO" id="GO:0009236">
    <property type="term" value="P:cobalamin biosynthetic process"/>
    <property type="evidence" value="ECO:0007669"/>
    <property type="project" value="UniProtKB-KW"/>
</dbReference>
<proteinExistence type="inferred from homology"/>
<dbReference type="CDD" id="cd03130">
    <property type="entry name" value="GATase1_CobB"/>
    <property type="match status" value="1"/>
</dbReference>
<keyword evidence="8" id="KW-0460">Magnesium</keyword>
<keyword evidence="4" id="KW-0169">Cobalamin biosynthesis</keyword>
<dbReference type="SUPFAM" id="SSF52317">
    <property type="entry name" value="Class I glutamine amidotransferase-like"/>
    <property type="match status" value="1"/>
</dbReference>
<dbReference type="InterPro" id="IPR011698">
    <property type="entry name" value="GATase_3"/>
</dbReference>
<dbReference type="InterPro" id="IPR002586">
    <property type="entry name" value="CobQ/CobB/MinD/ParA_Nub-bd_dom"/>
</dbReference>
<dbReference type="eggNOG" id="COG1797">
    <property type="taxonomic scope" value="Bacteria"/>
</dbReference>
<dbReference type="Pfam" id="PF01656">
    <property type="entry name" value="CbiA"/>
    <property type="match status" value="1"/>
</dbReference>
<sequence precursor="true">MVAAACPALLVSAPASNQGKTLVTAALARAWRDSGLRVRGFKCGPDFLDPMILATATGHPVYNLDLAMNGEADIQARLHQAALDADVIIIEGVMGLYDGAPSSADIAERFRIPVALTVDAAGMAQTFGALVAGLYRYRPALIPAGVIGNRTGSSHHADLLRQSLPADIPWLGALPKSDNFSLPERHLGLHRADEIEDLEQRISAAAQALLASQPDGKLPLPPATDFAAPAHTPADTFRPLAGKTIAIARDAAFCFIYPANLDCLREMGAQLEFFSPLHDQALPAADALWFPGGYPEIHAATLSANAAMREALQLAWQAGIPMLAECGGMMALSEAIDSTPMFGLLPGSTSMQPRFQGLGVQFADFADGRLNAHTFHYSRMETTLPPMHSAITQRGKPGEAIYRHGSLTASYLHFYFPSNPQAAAALFTA</sequence>
<dbReference type="KEGG" id="mei:Msip34_0151"/>
<accession>C6X8D0</accession>
<feature type="domain" description="CobB/CobQ-like glutamine amidotransferase" evidence="11">
    <location>
        <begin position="244"/>
        <end position="419"/>
    </location>
</feature>
<dbReference type="HOGENOM" id="CLU_022752_0_2_4"/>
<keyword evidence="9" id="KW-0315">Glutamine amidotransferase</keyword>
<comment type="pathway">
    <text evidence="2">Cofactor biosynthesis; adenosylcobalamin biosynthesis.</text>
</comment>
<evidence type="ECO:0000256" key="4">
    <source>
        <dbReference type="ARBA" id="ARBA00022573"/>
    </source>
</evidence>
<dbReference type="GO" id="GO:0005524">
    <property type="term" value="F:ATP binding"/>
    <property type="evidence" value="ECO:0007669"/>
    <property type="project" value="UniProtKB-KW"/>
</dbReference>
<evidence type="ECO:0000256" key="1">
    <source>
        <dbReference type="ARBA" id="ARBA00001946"/>
    </source>
</evidence>
<dbReference type="SUPFAM" id="SSF52540">
    <property type="entry name" value="P-loop containing nucleoside triphosphate hydrolases"/>
    <property type="match status" value="1"/>
</dbReference>
<keyword evidence="13" id="KW-1185">Reference proteome</keyword>
<dbReference type="NCBIfam" id="TIGR00379">
    <property type="entry name" value="cobB"/>
    <property type="match status" value="1"/>
</dbReference>
<dbReference type="GO" id="GO:0042242">
    <property type="term" value="F:cobyrinic acid a,c-diamide synthase activity"/>
    <property type="evidence" value="ECO:0007669"/>
    <property type="project" value="InterPro"/>
</dbReference>